<dbReference type="EMBL" id="JMCB01000006">
    <property type="protein sequence ID" value="KFE67935.1"/>
    <property type="molecule type" value="Genomic_DNA"/>
</dbReference>
<dbReference type="SUPFAM" id="SSF69318">
    <property type="entry name" value="Integrin alpha N-terminal domain"/>
    <property type="match status" value="1"/>
</dbReference>
<protein>
    <recommendedName>
        <fullName evidence="5">CARDB domain-containing protein</fullName>
    </recommendedName>
</protein>
<dbReference type="InterPro" id="IPR011635">
    <property type="entry name" value="CARDB"/>
</dbReference>
<keyword evidence="4" id="KW-1185">Reference proteome</keyword>
<dbReference type="Gene3D" id="1.50.10.20">
    <property type="match status" value="1"/>
</dbReference>
<dbReference type="Gene3D" id="2.60.40.10">
    <property type="entry name" value="Immunoglobulins"/>
    <property type="match status" value="8"/>
</dbReference>
<dbReference type="STRING" id="394096.DB31_7172"/>
<feature type="domain" description="CARDB" evidence="1">
    <location>
        <begin position="1424"/>
        <end position="1527"/>
    </location>
</feature>
<dbReference type="InterPro" id="IPR008930">
    <property type="entry name" value="Terpenoid_cyclase/PrenylTrfase"/>
</dbReference>
<dbReference type="PATRIC" id="fig|394096.3.peg.3215"/>
<evidence type="ECO:0000313" key="4">
    <source>
        <dbReference type="Proteomes" id="UP000028725"/>
    </source>
</evidence>
<evidence type="ECO:0000259" key="2">
    <source>
        <dbReference type="Pfam" id="PF23981"/>
    </source>
</evidence>
<comment type="caution">
    <text evidence="3">The sequence shown here is derived from an EMBL/GenBank/DDBJ whole genome shotgun (WGS) entry which is preliminary data.</text>
</comment>
<dbReference type="OrthoDB" id="5504302at2"/>
<dbReference type="InterPro" id="IPR055729">
    <property type="entry name" value="DUF7305"/>
</dbReference>
<feature type="domain" description="CARDB" evidence="1">
    <location>
        <begin position="1303"/>
        <end position="1409"/>
    </location>
</feature>
<dbReference type="RefSeq" id="WP_083968349.1">
    <property type="nucleotide sequence ID" value="NZ_JMCB01000006.1"/>
</dbReference>
<dbReference type="Proteomes" id="UP000028725">
    <property type="component" value="Unassembled WGS sequence"/>
</dbReference>
<evidence type="ECO:0000259" key="1">
    <source>
        <dbReference type="Pfam" id="PF07705"/>
    </source>
</evidence>
<accession>A0A085WJS2</accession>
<feature type="domain" description="CARDB" evidence="1">
    <location>
        <begin position="616"/>
        <end position="712"/>
    </location>
</feature>
<gene>
    <name evidence="3" type="ORF">DB31_7172</name>
</gene>
<feature type="domain" description="CARDB" evidence="1">
    <location>
        <begin position="286"/>
        <end position="375"/>
    </location>
</feature>
<dbReference type="PANTHER" id="PTHR35902">
    <property type="entry name" value="S-LAYER DOMAIN-LIKE PROTEIN-RELATED"/>
    <property type="match status" value="1"/>
</dbReference>
<evidence type="ECO:0000313" key="3">
    <source>
        <dbReference type="EMBL" id="KFE67935.1"/>
    </source>
</evidence>
<dbReference type="SUPFAM" id="SSF48239">
    <property type="entry name" value="Terpenoid cyclases/Protein prenyltransferases"/>
    <property type="match status" value="1"/>
</dbReference>
<dbReference type="InterPro" id="IPR013783">
    <property type="entry name" value="Ig-like_fold"/>
</dbReference>
<dbReference type="Pfam" id="PF07705">
    <property type="entry name" value="CARDB"/>
    <property type="match status" value="5"/>
</dbReference>
<sequence>MGGLSLVWMPGIASAEPVAQGLQFLQSMQGPTGAFGELRSEEPTLVTAEALEALRAHGLGASDAARSAEIYLAFQPLLLDSELEIRTALALRQSPFFRGTQTLTTQGPGFEAPDALHLALSLILSPQLSTNPFGRPEGALAQLLAKARPDGCFAFADNAASAALTASAISALRLHPWIPDANLALSRATACLMTMQRPDGSFGTVEDTVAALQGLVGAPFEHSQAREEGRVYLLAAQQADGSWEGSTRLTARALSVLREAAPDWHVMTDDRGRPQLVLADPTPLQGASLQATLSIRNRSGVPALAIPVRFVARPLAGGAAVTLAQVSLSALAPGAQATIVATLPTLQLAGSYEVIAQVDPEGQVLEIDEGNNTASAPLRVRVENDLAISGGSLQFYPGAPGRLLVKVVVLNLGSPLPQAVTVELFRGAPGNGGTLLGSEVLSAGLQPNALGSLTFDVPLPTATGPVAFYARVDPAGALPEADEQNNQAFRFYYGGTGAAVDLQVTTPMSFVPSPGQIVPGQPFVLQGNIRNAYTTAASQVPVVVFRSGERIAEQLLPLVPGQTTVPVSFTLSSLVPASYTLAVDPDGRLSDPDRTNNQRTLAMTVMSDSAASELVAGSLSSSNSSALPGRYVEYSLSVINDGAQDVATSVRLMNVADGTVWAERDAVARHGSATAVLLGSFQVPPAGTPVALRACVDPQNQVPEVNENDNCAELTPGSATTDLVVAAKEMHFTPLGAQIGEKVVVTARVRNVSTTEGRAVLQWWQGSPLSHLGRLLGEAPIQVPAQGEVTAAFDWVRTEGPVELYARVAGTYPRDSAPVNNVAGRHLFLKAIVDTGVAGTYVQGSEIRIAPLLGGTKPDMVLVHRTVTGTVSKEFVSLLQQGTDGSWSKLWSYTPMTTTLDVATADLDGDGTGEIVAYSKDTSNNYELVALRPDGTLKWKRVLAGTSGCSASTVSSYALGLGDLNGDGVGDIVAWTQDLRAFSGVDGTDLWTATVGSATCQLGYTATVLDADGDGQNEVLASKIGLYALVSAQGTVRWQVSQPTGTIGAGVVDLNLDGKAEVIIPRFRNNLVARDLITGQQVQTGTPFEAREYFLSAGALRQDGLAYVTLANNGGTSITGAFTPDLLPLWSQELFCTVCATGGGRSGVDAFNGVLADVLGQGRPQAIFAGLLTPPVIQDGRTGELLETFPAQMQPETGANYSFPEHTPVVVDIDADGHADIAMPFIEGTAPPTQLRDHPQYGRGEVLIFSSVHWKKQPALWPTRSIRKGQVGADLRLGSDYRWWTTHNTWNQQFDVEPATLMADLSVRNADITVSPQSPTVGGIQTVTVTLRNVGGVAASGVHVALYDGDPTAGGRHLADVVAAGPLAPRTGVATLSLPWVAYPEGEHVLYVVANADGAIEESGRENNIGSARVYVLPGTQGCDLAVDTAQFSSQPPLPQTGEALTLDVTVRNQGAQACGASTVEAWDGPRGANSPLFGAAALPALQPGAEAHVLVTGIALTGSHGYRVIADPQVVTLDQERLNNEAVFTVESMPAAMPDFTVQAVSASPSPAYAGEAVTVSVTVLNRGSPSPGTLLSIEVPGQPELLLEVPPLLTAESTVLTARITAPQASTLIHAEVDPQGIVTEFSELNNVREVNLPVEDPLLVVSGTASPGVVGPAAPVSFTVLLANQSPRGRTLAWDAAIQGPAGALVATLATSPRLVVGGGAEYQTSLSWNTGAFGPGLYSLRIQVTEGGRPVAVGTVPFTLTAEAVASLGLVTDRESYGPEETVLAQMRVSNTGRNAVLPAGTLQVVFEDVTGTLLASGQWAISELAPGAFHDIAERFSVSPTAQAGSYRVRAELRDAQGTVIASNQVLWKVVIVPARVVTAQLSAASPFPIGPPLQTHVLLTNTSGETVEGLLRVLLLDTPLLGQEATASTQVSLAPGSSQDIVLSLPTSQLDARQKVLVAQLDGQTLDRLVVTAEMPTDQEPPVITISGVTDGQFSPTQVIPEITVTDPYLSSTTITLNGNAFTSGTAVTAEGSYLLEVSAADAFGNQRQRSVSFTIDLTPPVLQLAGVAHGALLNTPVTLSFQAQEQHPGTLVATVDGAPVESGVFVDGEGDHLWTVTAVDLAGNSTTETRAFSLDFTAPQVEITGVAEGQVSAVPLTPSVTVEDAHPGSVVATLDGVPFSLGTAISAEGAHLLAVTAVDGAGNSHSVDIHFSIDQTAPVLSLDGPSHGALLNTPVTLSYSVSEPHPGTVTSLLDGSPLASGTEVNAEGDHLWVVQASDAVGNAVSETRSFSLDFTPPVLGVTGVVNGQYSSVPLTPGVTVQELHPGTLVATLDGVPFTLGTAVSTEGTHLLALRAVDGAGNVAERVIEFTLDFTPPEVWVYWVKDGQYINHEVAPAFDVVDTNLASVSATLDGATFTSGTFVTAEGTHVLVVTAVDLAGNQTVRTVSFTLDFTPPVLSVTGVSEGALGTSFTPVFTATDASPLQPLEGVLDNVLVDSGTPVTALGAHTLRVKAWDMAGNLSSVTVHFTVLQARPRFLFAACALDSLSIQDSAQVVGLSGPASVASHGSVLMGDSSSVSGDVVSGTLTQLGGLASVGGRIYHGGQLVLGTGAQATGGDETVSSPPTPCSCGYDLTRWFQKVGQQNDNALLQADPDISPFLVGGGLEIDQETLTLPSGRFLLDHLVLTGGATLKVASGGSVELFVSGSVSVSNQSTLGAAPGTGASLLLVSSASTGQAVSVLNQSTAAMQIYAPLTHVILGNNTSLRGAVVGRQVTLTNSQTLVLSPGPQTVPAPLSCP</sequence>
<name>A0A085WJS2_9BACT</name>
<organism evidence="3 4">
    <name type="scientific">Hyalangium minutum</name>
    <dbReference type="NCBI Taxonomy" id="394096"/>
    <lineage>
        <taxon>Bacteria</taxon>
        <taxon>Pseudomonadati</taxon>
        <taxon>Myxococcota</taxon>
        <taxon>Myxococcia</taxon>
        <taxon>Myxococcales</taxon>
        <taxon>Cystobacterineae</taxon>
        <taxon>Archangiaceae</taxon>
        <taxon>Hyalangium</taxon>
    </lineage>
</organism>
<dbReference type="InterPro" id="IPR028994">
    <property type="entry name" value="Integrin_alpha_N"/>
</dbReference>
<feature type="domain" description="DUF7305" evidence="2">
    <location>
        <begin position="2676"/>
        <end position="2770"/>
    </location>
</feature>
<proteinExistence type="predicted"/>
<dbReference type="PANTHER" id="PTHR35902:SF6">
    <property type="entry name" value="CONSERVED WITHIN P. AEROPHILUM"/>
    <property type="match status" value="1"/>
</dbReference>
<dbReference type="Pfam" id="PF23981">
    <property type="entry name" value="DUF7305"/>
    <property type="match status" value="1"/>
</dbReference>
<feature type="domain" description="CARDB" evidence="1">
    <location>
        <begin position="1539"/>
        <end position="1636"/>
    </location>
</feature>
<evidence type="ECO:0008006" key="5">
    <source>
        <dbReference type="Google" id="ProtNLM"/>
    </source>
</evidence>
<reference evidence="3 4" key="1">
    <citation type="submission" date="2014-04" db="EMBL/GenBank/DDBJ databases">
        <title>Genome assembly of Hyalangium minutum DSM 14724.</title>
        <authorList>
            <person name="Sharma G."/>
            <person name="Subramanian S."/>
        </authorList>
    </citation>
    <scope>NUCLEOTIDE SEQUENCE [LARGE SCALE GENOMIC DNA]</scope>
    <source>
        <strain evidence="3 4">DSM 14724</strain>
    </source>
</reference>